<dbReference type="Proteomes" id="UP001497497">
    <property type="component" value="Unassembled WGS sequence"/>
</dbReference>
<keyword evidence="1" id="KW-0472">Membrane</keyword>
<feature type="transmembrane region" description="Helical" evidence="1">
    <location>
        <begin position="164"/>
        <end position="185"/>
    </location>
</feature>
<evidence type="ECO:0000313" key="3">
    <source>
        <dbReference type="Proteomes" id="UP001497497"/>
    </source>
</evidence>
<dbReference type="AlphaFoldDB" id="A0AAV2HZJ8"/>
<dbReference type="InterPro" id="IPR036116">
    <property type="entry name" value="FN3_sf"/>
</dbReference>
<gene>
    <name evidence="2" type="ORF">GSLYS_00011616001</name>
</gene>
<evidence type="ECO:0000313" key="2">
    <source>
        <dbReference type="EMBL" id="CAL1537714.1"/>
    </source>
</evidence>
<proteinExistence type="predicted"/>
<keyword evidence="3" id="KW-1185">Reference proteome</keyword>
<evidence type="ECO:0000256" key="1">
    <source>
        <dbReference type="SAM" id="Phobius"/>
    </source>
</evidence>
<accession>A0AAV2HZJ8</accession>
<dbReference type="SUPFAM" id="SSF49265">
    <property type="entry name" value="Fibronectin type III"/>
    <property type="match status" value="1"/>
</dbReference>
<evidence type="ECO:0008006" key="4">
    <source>
        <dbReference type="Google" id="ProtNLM"/>
    </source>
</evidence>
<reference evidence="2 3" key="1">
    <citation type="submission" date="2024-04" db="EMBL/GenBank/DDBJ databases">
        <authorList>
            <consortium name="Genoscope - CEA"/>
            <person name="William W."/>
        </authorList>
    </citation>
    <scope>NUCLEOTIDE SEQUENCE [LARGE SCALE GENOMIC DNA]</scope>
</reference>
<keyword evidence="1" id="KW-0812">Transmembrane</keyword>
<protein>
    <recommendedName>
        <fullName evidence="4">Fibronectin type-III domain-containing protein</fullName>
    </recommendedName>
</protein>
<sequence>MLSSVTSGLRQTTRASFSLSIVVALLHQLVSSYSTEDFISHANRTIDMFDHFREPYDKRNYGILDIDVIEATTSSLHVTWKLTNMSSSDSVMESTVICETTNGRIVSDKLHSATNSFHFQFLTSDTRYIVCVYVLEKSTTANTSILHYNCQPFSTIPLVRADSIVGVILTLGYFGLMVVMGYAAWWRKMKNARRNGDEDKRKLKDADDSERKSTKKLEKYGSSGITNFGGGASGDEAEAKWLGENGVAASKSSAGCSGATTGCVGFSKEEEEDMVYYNAKNREISF</sequence>
<comment type="caution">
    <text evidence="2">The sequence shown here is derived from an EMBL/GenBank/DDBJ whole genome shotgun (WGS) entry which is preliminary data.</text>
</comment>
<keyword evidence="1" id="KW-1133">Transmembrane helix</keyword>
<organism evidence="2 3">
    <name type="scientific">Lymnaea stagnalis</name>
    <name type="common">Great pond snail</name>
    <name type="synonym">Helix stagnalis</name>
    <dbReference type="NCBI Taxonomy" id="6523"/>
    <lineage>
        <taxon>Eukaryota</taxon>
        <taxon>Metazoa</taxon>
        <taxon>Spiralia</taxon>
        <taxon>Lophotrochozoa</taxon>
        <taxon>Mollusca</taxon>
        <taxon>Gastropoda</taxon>
        <taxon>Heterobranchia</taxon>
        <taxon>Euthyneura</taxon>
        <taxon>Panpulmonata</taxon>
        <taxon>Hygrophila</taxon>
        <taxon>Lymnaeoidea</taxon>
        <taxon>Lymnaeidae</taxon>
        <taxon>Lymnaea</taxon>
    </lineage>
</organism>
<dbReference type="EMBL" id="CAXITT010000272">
    <property type="protein sequence ID" value="CAL1537714.1"/>
    <property type="molecule type" value="Genomic_DNA"/>
</dbReference>
<name>A0AAV2HZJ8_LYMST</name>